<reference evidence="2 3" key="1">
    <citation type="journal article" date="2013" name="Nat. Commun.">
        <title>Genome sequence and functional genomic analysis of the oil-degrading bacterium Oleispira antarctica.</title>
        <authorList>
            <person name="Kube M."/>
            <person name="Chernikova T.N."/>
            <person name="Al-Ramahi Y."/>
            <person name="Beloqui A."/>
            <person name="Lopez-Cortez N."/>
            <person name="Guazzaroni M.E."/>
            <person name="Heipieper H.J."/>
            <person name="Klages S."/>
            <person name="Kotsyurbenko O.R."/>
            <person name="Langer I."/>
            <person name="Nechitaylo T.Y."/>
            <person name="Lunsdorf H."/>
            <person name="Fernandez M."/>
            <person name="Juarez S."/>
            <person name="Ciordia S."/>
            <person name="Singer A."/>
            <person name="Kagan O."/>
            <person name="Egorova O."/>
            <person name="Petit P.A."/>
            <person name="Stogios P."/>
            <person name="Kim Y."/>
            <person name="Tchigvintsev A."/>
            <person name="Flick R."/>
            <person name="Denaro R."/>
            <person name="Genovese M."/>
            <person name="Albar J.P."/>
            <person name="Reva O.N."/>
            <person name="Martinez-Gomariz M."/>
            <person name="Tran H."/>
            <person name="Ferrer M."/>
            <person name="Savchenko A."/>
            <person name="Yakunin A.F."/>
            <person name="Yakimov M.M."/>
            <person name="Golyshina O.V."/>
            <person name="Reinhardt R."/>
            <person name="Golyshin P.N."/>
        </authorList>
    </citation>
    <scope>NUCLEOTIDE SEQUENCE [LARGE SCALE GENOMIC DNA]</scope>
</reference>
<gene>
    <name evidence="2" type="ORF">OLEAN_C00490</name>
</gene>
<protein>
    <submittedName>
        <fullName evidence="2">Glutaredoxin protein</fullName>
    </submittedName>
</protein>
<evidence type="ECO:0000259" key="1">
    <source>
        <dbReference type="Pfam" id="PF00462"/>
    </source>
</evidence>
<sequence length="218" mass="24412">MKKLIIGLVAIGALYQYDSSLFDFMLGKAGAFDSDGNPKVVLFISSTCGIHCDNALTHIKNKGIEAEIIDVQNNEAGSKELKRYSKRNGLPVLVVGKQVQYGFQGKRFDELLYDAVGKSALGRREKKVFKHHFNEDGSAKVVMYGTSWCGYCAQARERLIEIGIEHTEWDVEKDKKANNRYGVLQSSGYPLIYVGTRRIGTYDEDKIIASLKESSTWL</sequence>
<proteinExistence type="predicted"/>
<dbReference type="EMBL" id="FO203512">
    <property type="protein sequence ID" value="CCK74225.1"/>
    <property type="molecule type" value="Genomic_DNA"/>
</dbReference>
<accession>R4YJI2</accession>
<dbReference type="PANTHER" id="PTHR34386:SF1">
    <property type="entry name" value="GLUTAREDOXIN-LIKE PROTEIN NRDH"/>
    <property type="match status" value="1"/>
</dbReference>
<dbReference type="SUPFAM" id="SSF52833">
    <property type="entry name" value="Thioredoxin-like"/>
    <property type="match status" value="2"/>
</dbReference>
<dbReference type="InterPro" id="IPR002109">
    <property type="entry name" value="Glutaredoxin"/>
</dbReference>
<dbReference type="GO" id="GO:0009055">
    <property type="term" value="F:electron transfer activity"/>
    <property type="evidence" value="ECO:0007669"/>
    <property type="project" value="TreeGrafter"/>
</dbReference>
<name>R4YJI2_OLEAN</name>
<dbReference type="Pfam" id="PF00462">
    <property type="entry name" value="Glutaredoxin"/>
    <property type="match status" value="2"/>
</dbReference>
<feature type="domain" description="Glutaredoxin" evidence="1">
    <location>
        <begin position="141"/>
        <end position="197"/>
    </location>
</feature>
<dbReference type="InterPro" id="IPR036249">
    <property type="entry name" value="Thioredoxin-like_sf"/>
</dbReference>
<dbReference type="KEGG" id="oai:OLEAN_C00490"/>
<dbReference type="AlphaFoldDB" id="R4YJI2"/>
<dbReference type="GO" id="GO:0045454">
    <property type="term" value="P:cell redox homeostasis"/>
    <property type="evidence" value="ECO:0007669"/>
    <property type="project" value="TreeGrafter"/>
</dbReference>
<dbReference type="CDD" id="cd02976">
    <property type="entry name" value="NrdH"/>
    <property type="match status" value="2"/>
</dbReference>
<evidence type="ECO:0000313" key="3">
    <source>
        <dbReference type="Proteomes" id="UP000032749"/>
    </source>
</evidence>
<dbReference type="HOGENOM" id="CLU_1265883_0_0_6"/>
<dbReference type="InterPro" id="IPR051548">
    <property type="entry name" value="Grx-like_ET"/>
</dbReference>
<dbReference type="STRING" id="698738.OLEAN_C00490"/>
<evidence type="ECO:0000313" key="2">
    <source>
        <dbReference type="EMBL" id="CCK74225.1"/>
    </source>
</evidence>
<organism evidence="2 3">
    <name type="scientific">Oleispira antarctica RB-8</name>
    <dbReference type="NCBI Taxonomy" id="698738"/>
    <lineage>
        <taxon>Bacteria</taxon>
        <taxon>Pseudomonadati</taxon>
        <taxon>Pseudomonadota</taxon>
        <taxon>Gammaproteobacteria</taxon>
        <taxon>Oceanospirillales</taxon>
        <taxon>Oceanospirillaceae</taxon>
        <taxon>Oleispira</taxon>
    </lineage>
</organism>
<dbReference type="Gene3D" id="3.40.30.10">
    <property type="entry name" value="Glutaredoxin"/>
    <property type="match status" value="2"/>
</dbReference>
<dbReference type="Proteomes" id="UP000032749">
    <property type="component" value="Chromosome"/>
</dbReference>
<feature type="domain" description="Glutaredoxin" evidence="1">
    <location>
        <begin position="40"/>
        <end position="98"/>
    </location>
</feature>
<keyword evidence="3" id="KW-1185">Reference proteome</keyword>
<dbReference type="PANTHER" id="PTHR34386">
    <property type="entry name" value="GLUTAREDOXIN"/>
    <property type="match status" value="1"/>
</dbReference>
<dbReference type="PROSITE" id="PS51354">
    <property type="entry name" value="GLUTAREDOXIN_2"/>
    <property type="match status" value="1"/>
</dbReference>